<keyword evidence="3" id="KW-1185">Reference proteome</keyword>
<keyword evidence="1" id="KW-0472">Membrane</keyword>
<protein>
    <submittedName>
        <fullName evidence="2">Uncharacterized protein</fullName>
    </submittedName>
</protein>
<keyword evidence="1" id="KW-1133">Transmembrane helix</keyword>
<evidence type="ECO:0000313" key="3">
    <source>
        <dbReference type="Proteomes" id="UP001430953"/>
    </source>
</evidence>
<gene>
    <name evidence="2" type="ORF">PUN28_019986</name>
</gene>
<reference evidence="2 3" key="1">
    <citation type="submission" date="2023-03" db="EMBL/GenBank/DDBJ databases">
        <title>High recombination rates correlate with genetic variation in Cardiocondyla obscurior ants.</title>
        <authorList>
            <person name="Errbii M."/>
        </authorList>
    </citation>
    <scope>NUCLEOTIDE SEQUENCE [LARGE SCALE GENOMIC DNA]</scope>
    <source>
        <strain evidence="2">Alpha-2009</strain>
        <tissue evidence="2">Whole body</tissue>
    </source>
</reference>
<dbReference type="EMBL" id="JADYXP020000027">
    <property type="protein sequence ID" value="KAL0099936.1"/>
    <property type="molecule type" value="Genomic_DNA"/>
</dbReference>
<evidence type="ECO:0000256" key="1">
    <source>
        <dbReference type="SAM" id="Phobius"/>
    </source>
</evidence>
<proteinExistence type="predicted"/>
<accession>A0AAW2E8D7</accession>
<organism evidence="2 3">
    <name type="scientific">Cardiocondyla obscurior</name>
    <dbReference type="NCBI Taxonomy" id="286306"/>
    <lineage>
        <taxon>Eukaryota</taxon>
        <taxon>Metazoa</taxon>
        <taxon>Ecdysozoa</taxon>
        <taxon>Arthropoda</taxon>
        <taxon>Hexapoda</taxon>
        <taxon>Insecta</taxon>
        <taxon>Pterygota</taxon>
        <taxon>Neoptera</taxon>
        <taxon>Endopterygota</taxon>
        <taxon>Hymenoptera</taxon>
        <taxon>Apocrita</taxon>
        <taxon>Aculeata</taxon>
        <taxon>Formicoidea</taxon>
        <taxon>Formicidae</taxon>
        <taxon>Myrmicinae</taxon>
        <taxon>Cardiocondyla</taxon>
    </lineage>
</organism>
<dbReference type="AlphaFoldDB" id="A0AAW2E8D7"/>
<keyword evidence="1" id="KW-0812">Transmembrane</keyword>
<evidence type="ECO:0000313" key="2">
    <source>
        <dbReference type="EMBL" id="KAL0099936.1"/>
    </source>
</evidence>
<dbReference type="Proteomes" id="UP001430953">
    <property type="component" value="Unassembled WGS sequence"/>
</dbReference>
<feature type="transmembrane region" description="Helical" evidence="1">
    <location>
        <begin position="120"/>
        <end position="141"/>
    </location>
</feature>
<name>A0AAW2E8D7_9HYME</name>
<sequence length="180" mass="20538">MKIVTKYILRIVADTVDTADIIVLVVVDGTAGVDGAGVAGVLGFELSVAPRFWWSGWCWELLNGRWRRRIDPELGKTFPHTPRPDLVVARTMSLSRITCNDFISLVEILETHIEILKKKLCIPFIFGCIIILICFMFYFVALHLECKPSNHKLDTQHPPICSYRFHSRQLNNRSALVFSH</sequence>
<comment type="caution">
    <text evidence="2">The sequence shown here is derived from an EMBL/GenBank/DDBJ whole genome shotgun (WGS) entry which is preliminary data.</text>
</comment>